<evidence type="ECO:0000313" key="2">
    <source>
        <dbReference type="Proteomes" id="UP001596154"/>
    </source>
</evidence>
<dbReference type="Proteomes" id="UP001596154">
    <property type="component" value="Unassembled WGS sequence"/>
</dbReference>
<proteinExistence type="predicted"/>
<name>A0ABW0UQN7_9ACTN</name>
<evidence type="ECO:0000313" key="1">
    <source>
        <dbReference type="EMBL" id="MFC5635880.1"/>
    </source>
</evidence>
<comment type="caution">
    <text evidence="1">The sequence shown here is derived from an EMBL/GenBank/DDBJ whole genome shotgun (WGS) entry which is preliminary data.</text>
</comment>
<keyword evidence="2" id="KW-1185">Reference proteome</keyword>
<dbReference type="RefSeq" id="WP_381022837.1">
    <property type="nucleotide sequence ID" value="NZ_JBHSNY010000006.1"/>
</dbReference>
<organism evidence="1 2">
    <name type="scientific">Streptomyces bullii</name>
    <dbReference type="NCBI Taxonomy" id="349910"/>
    <lineage>
        <taxon>Bacteria</taxon>
        <taxon>Bacillati</taxon>
        <taxon>Actinomycetota</taxon>
        <taxon>Actinomycetes</taxon>
        <taxon>Kitasatosporales</taxon>
        <taxon>Streptomycetaceae</taxon>
        <taxon>Streptomyces</taxon>
    </lineage>
</organism>
<sequence>MARRIKAASVERFLIDRGHEFSEFEAGDWDPGFRVAQAGPRRVHVFWDGPGEADQLDAITTELRAEGYHVVATRQPRGGRRRLEVTRP</sequence>
<accession>A0ABW0UQN7</accession>
<reference evidence="2" key="1">
    <citation type="journal article" date="2019" name="Int. J. Syst. Evol. Microbiol.">
        <title>The Global Catalogue of Microorganisms (GCM) 10K type strain sequencing project: providing services to taxonomists for standard genome sequencing and annotation.</title>
        <authorList>
            <consortium name="The Broad Institute Genomics Platform"/>
            <consortium name="The Broad Institute Genome Sequencing Center for Infectious Disease"/>
            <person name="Wu L."/>
            <person name="Ma J."/>
        </authorList>
    </citation>
    <scope>NUCLEOTIDE SEQUENCE [LARGE SCALE GENOMIC DNA]</scope>
    <source>
        <strain evidence="2">CGMCC 4.7248</strain>
    </source>
</reference>
<gene>
    <name evidence="1" type="ORF">ACFPZJ_19195</name>
</gene>
<protein>
    <submittedName>
        <fullName evidence="1">Uncharacterized protein</fullName>
    </submittedName>
</protein>
<dbReference type="EMBL" id="JBHSNY010000006">
    <property type="protein sequence ID" value="MFC5635880.1"/>
    <property type="molecule type" value="Genomic_DNA"/>
</dbReference>